<dbReference type="PROSITE" id="PS51820">
    <property type="entry name" value="PA14"/>
    <property type="match status" value="2"/>
</dbReference>
<name>A0ABX7MN11_9GAMM</name>
<keyword evidence="6" id="KW-0325">Glycoprotein</keyword>
<comment type="subcellular location">
    <subcellularLocation>
        <location evidence="1">Secreted</location>
    </subcellularLocation>
</comment>
<dbReference type="PROSITE" id="PS51257">
    <property type="entry name" value="PROKAR_LIPOPROTEIN"/>
    <property type="match status" value="1"/>
</dbReference>
<accession>A0ABX7MN11</accession>
<evidence type="ECO:0000313" key="11">
    <source>
        <dbReference type="Proteomes" id="UP000663555"/>
    </source>
</evidence>
<dbReference type="Pfam" id="PF07691">
    <property type="entry name" value="PA14"/>
    <property type="match status" value="2"/>
</dbReference>
<protein>
    <submittedName>
        <fullName evidence="10">Fibronectin type III domain-containing protein</fullName>
    </submittedName>
</protein>
<dbReference type="SMART" id="SM00758">
    <property type="entry name" value="PA14"/>
    <property type="match status" value="2"/>
</dbReference>
<evidence type="ECO:0000256" key="7">
    <source>
        <dbReference type="SAM" id="MobiDB-lite"/>
    </source>
</evidence>
<feature type="domain" description="PA14" evidence="9">
    <location>
        <begin position="40"/>
        <end position="196"/>
    </location>
</feature>
<keyword evidence="11" id="KW-1185">Reference proteome</keyword>
<feature type="region of interest" description="Disordered" evidence="7">
    <location>
        <begin position="254"/>
        <end position="273"/>
    </location>
</feature>
<dbReference type="EMBL" id="CP071247">
    <property type="protein sequence ID" value="QSP93454.1"/>
    <property type="molecule type" value="Genomic_DNA"/>
</dbReference>
<dbReference type="SUPFAM" id="SSF56988">
    <property type="entry name" value="Anthrax protective antigen"/>
    <property type="match status" value="2"/>
</dbReference>
<dbReference type="SUPFAM" id="SSF49265">
    <property type="entry name" value="Fibronectin type III"/>
    <property type="match status" value="1"/>
</dbReference>
<dbReference type="InterPro" id="IPR011658">
    <property type="entry name" value="PA14_dom"/>
</dbReference>
<keyword evidence="5" id="KW-0106">Calcium</keyword>
<evidence type="ECO:0000256" key="1">
    <source>
        <dbReference type="ARBA" id="ARBA00004613"/>
    </source>
</evidence>
<dbReference type="Pfam" id="PF18884">
    <property type="entry name" value="TSP3_bac"/>
    <property type="match status" value="3"/>
</dbReference>
<dbReference type="InterPro" id="IPR037524">
    <property type="entry name" value="PA14/GLEYA"/>
</dbReference>
<proteinExistence type="predicted"/>
<dbReference type="RefSeq" id="WP_206642679.1">
    <property type="nucleotide sequence ID" value="NZ_CP071247.1"/>
</dbReference>
<keyword evidence="3" id="KW-0479">Metal-binding</keyword>
<dbReference type="CDD" id="cd00063">
    <property type="entry name" value="FN3"/>
    <property type="match status" value="1"/>
</dbReference>
<feature type="signal peptide" evidence="8">
    <location>
        <begin position="1"/>
        <end position="24"/>
    </location>
</feature>
<dbReference type="InterPro" id="IPR013783">
    <property type="entry name" value="Ig-like_fold"/>
</dbReference>
<keyword evidence="4 8" id="KW-0732">Signal</keyword>
<feature type="domain" description="PA14" evidence="9">
    <location>
        <begin position="346"/>
        <end position="497"/>
    </location>
</feature>
<sequence>MAKTQTVLILAVVVSFLAGCSSVAIDLQDLPPTAVVPSTSEPGVVELRYYDNISGSSVSDLTGSAAFPDNPDVVTSLTSLQTGTSRGDNYGAWVRGFIVPQVTGDYRFFVSGDDQAQLLLSPTDQPDQAAVIASVTGSTLPNEYGKYSAQTSAYQRLSEGQPYYFEIRFKEGGGNDHFSVAWEGPGVAQQVIGADYLYSWAQSGFGNGETTQEAYSLGYRVGYTDGSENLAFNQLYPPLDGDGDGLYDNWEVANGLDPNNPNDSNNDPDGDLISAADEFLIGTRENNPDTDNDGITDGYEYAAGLDPLDSADASLDLDNDGYSNLEEYQAGTSVVDPDSSPAPQESMVAGFIGQYFDGMNFERFVGYREDSNIQFDWSGGTPHPDLASDRFSVRWSGTFTAPHSSGARSYQFDARYDDGVRMSLNGQTVVNDWRNGGTRTTGGALTLQPQETVNISLEFYENGGKAVAMLMITDTASGASVAADRTVTALSPDADSTQDTDVDGIPDTWELRYGLNAFSDDASAVNNNSGVTNIEAYNSGLHPFTLATVSVVGAGGGGDGDGSSTVDPEPSTGTAIVSWTAPTTRVDGSSIALSEIKSYVINYGTNETALDQSVTVPGDQTSVTIDGLSTGTWYFTVQTEDMNGLLSPASEVVATTYN</sequence>
<evidence type="ECO:0000256" key="8">
    <source>
        <dbReference type="SAM" id="SignalP"/>
    </source>
</evidence>
<feature type="chain" id="PRO_5045816008" evidence="8">
    <location>
        <begin position="25"/>
        <end position="658"/>
    </location>
</feature>
<dbReference type="Gene3D" id="3.90.182.10">
    <property type="entry name" value="Toxin - Anthrax Protective Antigen,domain 1"/>
    <property type="match status" value="2"/>
</dbReference>
<dbReference type="Proteomes" id="UP000663555">
    <property type="component" value="Chromosome"/>
</dbReference>
<dbReference type="Gene3D" id="2.60.40.10">
    <property type="entry name" value="Immunoglobulins"/>
    <property type="match status" value="1"/>
</dbReference>
<organism evidence="10 11">
    <name type="scientific">Marinobacter salinisoli</name>
    <dbReference type="NCBI Taxonomy" id="2769486"/>
    <lineage>
        <taxon>Bacteria</taxon>
        <taxon>Pseudomonadati</taxon>
        <taxon>Pseudomonadota</taxon>
        <taxon>Gammaproteobacteria</taxon>
        <taxon>Pseudomonadales</taxon>
        <taxon>Marinobacteraceae</taxon>
        <taxon>Marinobacter</taxon>
    </lineage>
</organism>
<reference evidence="10 11" key="1">
    <citation type="submission" date="2021-03" db="EMBL/GenBank/DDBJ databases">
        <title>Genome sequencing of Marinobacter sp. LPB0319.</title>
        <authorList>
            <person name="Kim J."/>
        </authorList>
    </citation>
    <scope>NUCLEOTIDE SEQUENCE [LARGE SCALE GENOMIC DNA]</scope>
    <source>
        <strain evidence="10 11">LPB0319</strain>
    </source>
</reference>
<dbReference type="InterPro" id="IPR036116">
    <property type="entry name" value="FN3_sf"/>
</dbReference>
<dbReference type="InterPro" id="IPR059100">
    <property type="entry name" value="TSP3_bac"/>
</dbReference>
<evidence type="ECO:0000256" key="6">
    <source>
        <dbReference type="ARBA" id="ARBA00023180"/>
    </source>
</evidence>
<evidence type="ECO:0000256" key="4">
    <source>
        <dbReference type="ARBA" id="ARBA00022729"/>
    </source>
</evidence>
<gene>
    <name evidence="10" type="ORF">LPB19_09460</name>
</gene>
<keyword evidence="2" id="KW-0964">Secreted</keyword>
<evidence type="ECO:0000256" key="5">
    <source>
        <dbReference type="ARBA" id="ARBA00022837"/>
    </source>
</evidence>
<dbReference type="PANTHER" id="PTHR42970">
    <property type="entry name" value="PECTATE LYASE C-RELATED"/>
    <property type="match status" value="1"/>
</dbReference>
<evidence type="ECO:0000256" key="3">
    <source>
        <dbReference type="ARBA" id="ARBA00022723"/>
    </source>
</evidence>
<feature type="compositionally biased region" description="Low complexity" evidence="7">
    <location>
        <begin position="254"/>
        <end position="267"/>
    </location>
</feature>
<evidence type="ECO:0000256" key="2">
    <source>
        <dbReference type="ARBA" id="ARBA00022525"/>
    </source>
</evidence>
<evidence type="ECO:0000313" key="10">
    <source>
        <dbReference type="EMBL" id="QSP93454.1"/>
    </source>
</evidence>
<dbReference type="PANTHER" id="PTHR42970:SF1">
    <property type="entry name" value="PECTATE LYASE C-RELATED"/>
    <property type="match status" value="1"/>
</dbReference>
<dbReference type="InterPro" id="IPR052063">
    <property type="entry name" value="Polysaccharide_Lyase_1"/>
</dbReference>
<dbReference type="InterPro" id="IPR003961">
    <property type="entry name" value="FN3_dom"/>
</dbReference>
<evidence type="ECO:0000259" key="9">
    <source>
        <dbReference type="PROSITE" id="PS51820"/>
    </source>
</evidence>